<evidence type="ECO:0000313" key="3">
    <source>
        <dbReference type="Proteomes" id="UP000662259"/>
    </source>
</evidence>
<dbReference type="CDD" id="cd08276">
    <property type="entry name" value="MDR7"/>
    <property type="match status" value="1"/>
</dbReference>
<dbReference type="InterPro" id="IPR036291">
    <property type="entry name" value="NAD(P)-bd_dom_sf"/>
</dbReference>
<comment type="caution">
    <text evidence="2">The sequence shown here is derived from an EMBL/GenBank/DDBJ whole genome shotgun (WGS) entry which is preliminary data.</text>
</comment>
<dbReference type="EMBL" id="WIEZ01000001">
    <property type="protein sequence ID" value="NKM43582.1"/>
    <property type="molecule type" value="Genomic_DNA"/>
</dbReference>
<dbReference type="RefSeq" id="WP_168274560.1">
    <property type="nucleotide sequence ID" value="NZ_JACBGP010000005.1"/>
</dbReference>
<accession>A0A8I2GNX8</accession>
<dbReference type="InterPro" id="IPR052711">
    <property type="entry name" value="Zinc_ADH-like"/>
</dbReference>
<protein>
    <submittedName>
        <fullName evidence="2">Zinc-binding dehydrogenase</fullName>
    </submittedName>
</protein>
<dbReference type="InterPro" id="IPR011032">
    <property type="entry name" value="GroES-like_sf"/>
</dbReference>
<dbReference type="InterPro" id="IPR013154">
    <property type="entry name" value="ADH-like_N"/>
</dbReference>
<gene>
    <name evidence="2" type="ORF">GFL91_00955</name>
</gene>
<dbReference type="SMART" id="SM00829">
    <property type="entry name" value="PKS_ER"/>
    <property type="match status" value="1"/>
</dbReference>
<dbReference type="SUPFAM" id="SSF50129">
    <property type="entry name" value="GroES-like"/>
    <property type="match status" value="1"/>
</dbReference>
<dbReference type="InterPro" id="IPR020843">
    <property type="entry name" value="ER"/>
</dbReference>
<dbReference type="Gene3D" id="3.40.50.720">
    <property type="entry name" value="NAD(P)-binding Rossmann-like Domain"/>
    <property type="match status" value="1"/>
</dbReference>
<dbReference type="Proteomes" id="UP000662259">
    <property type="component" value="Unassembled WGS sequence"/>
</dbReference>
<dbReference type="Pfam" id="PF00107">
    <property type="entry name" value="ADH_zinc_N"/>
    <property type="match status" value="1"/>
</dbReference>
<sequence length="331" mass="35503">MRVYRHTQLGDMDTLKIHQEALPEVGAGQVLVRVQASSLNFRDIIIAQGHYPFGIVENHVPLSDGAGVIEATGDGVRRFAVGDRVMSNFFPNWFGGRIPPHREQYQAEQDGWLTEYRLIGAEALTTVPDHLTFEEASALPCAALTAWSAVLGVGPGDTVLTLGTGGVSLSAIQFAKALGARVIATTSSGDKFEKLTGLGADALINYRETPDWHKAVRDLTGGVGADRIVEVGGPATIAQSVRSIREGGQVSIVGALGLEGEAIDIMKLFFSQATYKVISVGSRSDLEEMNRAVAAHKIRPVIDSVFAFEDAQSAYKRLASRSVFGKVVVRN</sequence>
<dbReference type="Pfam" id="PF08240">
    <property type="entry name" value="ADH_N"/>
    <property type="match status" value="1"/>
</dbReference>
<dbReference type="SUPFAM" id="SSF51735">
    <property type="entry name" value="NAD(P)-binding Rossmann-fold domains"/>
    <property type="match status" value="1"/>
</dbReference>
<dbReference type="GO" id="GO:0016491">
    <property type="term" value="F:oxidoreductase activity"/>
    <property type="evidence" value="ECO:0007669"/>
    <property type="project" value="InterPro"/>
</dbReference>
<dbReference type="InterPro" id="IPR013149">
    <property type="entry name" value="ADH-like_C"/>
</dbReference>
<reference evidence="2" key="1">
    <citation type="submission" date="2019-10" db="EMBL/GenBank/DDBJ databases">
        <title>Rhizobium leguminosarum symbiovar viciae collection.</title>
        <authorList>
            <person name="Boivin S."/>
            <person name="Lepetit M."/>
        </authorList>
    </citation>
    <scope>NUCLEOTIDE SEQUENCE</scope>
    <source>
        <strain evidence="2">L143</strain>
    </source>
</reference>
<name>A0A8I2GNX8_RHILV</name>
<feature type="domain" description="Enoyl reductase (ER)" evidence="1">
    <location>
        <begin position="10"/>
        <end position="329"/>
    </location>
</feature>
<dbReference type="AlphaFoldDB" id="A0A8I2GNX8"/>
<dbReference type="PANTHER" id="PTHR45033:SF2">
    <property type="entry name" value="ZINC-TYPE ALCOHOL DEHYDROGENASE-LIKE PROTEIN C1773.06C"/>
    <property type="match status" value="1"/>
</dbReference>
<evidence type="ECO:0000313" key="2">
    <source>
        <dbReference type="EMBL" id="NKM43582.1"/>
    </source>
</evidence>
<proteinExistence type="predicted"/>
<evidence type="ECO:0000259" key="1">
    <source>
        <dbReference type="SMART" id="SM00829"/>
    </source>
</evidence>
<dbReference type="PANTHER" id="PTHR45033">
    <property type="match status" value="1"/>
</dbReference>
<dbReference type="Gene3D" id="3.90.180.10">
    <property type="entry name" value="Medium-chain alcohol dehydrogenases, catalytic domain"/>
    <property type="match status" value="1"/>
</dbReference>
<organism evidence="2 3">
    <name type="scientific">Rhizobium leguminosarum bv. viciae</name>
    <dbReference type="NCBI Taxonomy" id="387"/>
    <lineage>
        <taxon>Bacteria</taxon>
        <taxon>Pseudomonadati</taxon>
        <taxon>Pseudomonadota</taxon>
        <taxon>Alphaproteobacteria</taxon>
        <taxon>Hyphomicrobiales</taxon>
        <taxon>Rhizobiaceae</taxon>
        <taxon>Rhizobium/Agrobacterium group</taxon>
        <taxon>Rhizobium</taxon>
    </lineage>
</organism>